<dbReference type="STRING" id="40998.A0A2P7ZTX5"/>
<feature type="region of interest" description="Disordered" evidence="6">
    <location>
        <begin position="1"/>
        <end position="121"/>
    </location>
</feature>
<evidence type="ECO:0000313" key="9">
    <source>
        <dbReference type="Proteomes" id="UP000243723"/>
    </source>
</evidence>
<dbReference type="Proteomes" id="UP000243723">
    <property type="component" value="Unassembled WGS sequence"/>
</dbReference>
<feature type="compositionally biased region" description="Basic and acidic residues" evidence="6">
    <location>
        <begin position="42"/>
        <end position="51"/>
    </location>
</feature>
<dbReference type="PANTHER" id="PTHR33572:SF17">
    <property type="entry name" value="SEXUAL DEVELOPMENT REGULATOR VELC"/>
    <property type="match status" value="1"/>
</dbReference>
<organism evidence="8 9">
    <name type="scientific">Elsinoe australis</name>
    <dbReference type="NCBI Taxonomy" id="40998"/>
    <lineage>
        <taxon>Eukaryota</taxon>
        <taxon>Fungi</taxon>
        <taxon>Dikarya</taxon>
        <taxon>Ascomycota</taxon>
        <taxon>Pezizomycotina</taxon>
        <taxon>Dothideomycetes</taxon>
        <taxon>Dothideomycetidae</taxon>
        <taxon>Myriangiales</taxon>
        <taxon>Elsinoaceae</taxon>
        <taxon>Elsinoe</taxon>
    </lineage>
</organism>
<keyword evidence="2" id="KW-0749">Sporulation</keyword>
<evidence type="ECO:0000256" key="5">
    <source>
        <dbReference type="ARBA" id="ARBA00023242"/>
    </source>
</evidence>
<feature type="compositionally biased region" description="Polar residues" evidence="6">
    <location>
        <begin position="148"/>
        <end position="172"/>
    </location>
</feature>
<gene>
    <name evidence="8" type="ORF">B9Z65_2944</name>
</gene>
<feature type="region of interest" description="Disordered" evidence="6">
    <location>
        <begin position="137"/>
        <end position="189"/>
    </location>
</feature>
<evidence type="ECO:0000256" key="6">
    <source>
        <dbReference type="SAM" id="MobiDB-lite"/>
    </source>
</evidence>
<dbReference type="GO" id="GO:0005634">
    <property type="term" value="C:nucleus"/>
    <property type="evidence" value="ECO:0007669"/>
    <property type="project" value="UniProtKB-SubCell"/>
</dbReference>
<feature type="compositionally biased region" description="Pro residues" evidence="6">
    <location>
        <begin position="107"/>
        <end position="118"/>
    </location>
</feature>
<dbReference type="InterPro" id="IPR037525">
    <property type="entry name" value="Velvet_dom"/>
</dbReference>
<feature type="region of interest" description="Disordered" evidence="6">
    <location>
        <begin position="373"/>
        <end position="441"/>
    </location>
</feature>
<dbReference type="PROSITE" id="PS51821">
    <property type="entry name" value="VELVET"/>
    <property type="match status" value="1"/>
</dbReference>
<dbReference type="OrthoDB" id="3056235at2759"/>
<comment type="caution">
    <text evidence="8">The sequence shown here is derived from an EMBL/GenBank/DDBJ whole genome shotgun (WGS) entry which is preliminary data.</text>
</comment>
<feature type="compositionally biased region" description="Basic and acidic residues" evidence="6">
    <location>
        <begin position="374"/>
        <end position="388"/>
    </location>
</feature>
<keyword evidence="9" id="KW-1185">Reference proteome</keyword>
<protein>
    <recommendedName>
        <fullName evidence="7">Velvet domain-containing protein</fullName>
    </recommendedName>
</protein>
<feature type="domain" description="Velvet" evidence="7">
    <location>
        <begin position="188"/>
        <end position="373"/>
    </location>
</feature>
<sequence length="441" mass="48243">MPPPLPPYDQRGMPPSRDPAPERPPTTRSTAVPIAALLSDPAPEKDDRSTRMDSFVHAGPSRGVGSFSRAEMPPLPPQPQYFAYPTTQSPPSPYGQLYHPAGHYPPEHYPPQYSPQYPPQSGIVRPVFTSPFGASHPAPVYHSRHPSSVHSPTSGSVDSQRAYSSEPHSATSERPMAAQAFPPPPVEPEEPMCDYKLIMRQQPKAARACGFGERDRRVIDPPPIIEMRVRDPTTNETIIVEDSYTTLHCVLVNAITGADESTIPSTRSDVPSAQRLMGAAVASPWVGNDEHGTKGSFFVFHDLSVRSPGKYKLLFRLLKVNPQDIQKRNKNYIKATIESEAFDVFTAKEFPGMRASSALLRALRAQGLNVGVKKGSEAKGKQKGGVKEEDSDDDSDDEVQHDSDDDREEESSRTTAKAKASGSEPGSSKDKGKSRKRAKKS</sequence>
<keyword evidence="3" id="KW-0805">Transcription regulation</keyword>
<evidence type="ECO:0000313" key="8">
    <source>
        <dbReference type="EMBL" id="PSK51677.1"/>
    </source>
</evidence>
<feature type="compositionally biased region" description="Basic residues" evidence="6">
    <location>
        <begin position="432"/>
        <end position="441"/>
    </location>
</feature>
<keyword evidence="4" id="KW-0804">Transcription</keyword>
<evidence type="ECO:0000256" key="4">
    <source>
        <dbReference type="ARBA" id="ARBA00023163"/>
    </source>
</evidence>
<dbReference type="Gene3D" id="2.60.40.3960">
    <property type="entry name" value="Velvet domain"/>
    <property type="match status" value="1"/>
</dbReference>
<dbReference type="AlphaFoldDB" id="A0A2P7ZTX5"/>
<reference evidence="8 9" key="1">
    <citation type="submission" date="2017-05" db="EMBL/GenBank/DDBJ databases">
        <title>Draft genome sequence of Elsinoe australis.</title>
        <authorList>
            <person name="Cheng Q."/>
        </authorList>
    </citation>
    <scope>NUCLEOTIDE SEQUENCE [LARGE SCALE GENOMIC DNA]</scope>
    <source>
        <strain evidence="8 9">NL1</strain>
    </source>
</reference>
<dbReference type="InterPro" id="IPR021740">
    <property type="entry name" value="Velvet"/>
</dbReference>
<keyword evidence="5" id="KW-0539">Nucleus</keyword>
<evidence type="ECO:0000256" key="1">
    <source>
        <dbReference type="ARBA" id="ARBA00004123"/>
    </source>
</evidence>
<dbReference type="InterPro" id="IPR038491">
    <property type="entry name" value="Velvet_dom_sf"/>
</dbReference>
<dbReference type="PANTHER" id="PTHR33572">
    <property type="entry name" value="SPORE DEVELOPMENT REGULATOR VOSA"/>
    <property type="match status" value="1"/>
</dbReference>
<accession>A0A2P7ZTX5</accession>
<evidence type="ECO:0000256" key="3">
    <source>
        <dbReference type="ARBA" id="ARBA00023015"/>
    </source>
</evidence>
<dbReference type="GO" id="GO:0030435">
    <property type="term" value="P:sporulation resulting in formation of a cellular spore"/>
    <property type="evidence" value="ECO:0007669"/>
    <property type="project" value="UniProtKB-KW"/>
</dbReference>
<dbReference type="Pfam" id="PF11754">
    <property type="entry name" value="Velvet"/>
    <property type="match status" value="2"/>
</dbReference>
<evidence type="ECO:0000259" key="7">
    <source>
        <dbReference type="PROSITE" id="PS51821"/>
    </source>
</evidence>
<proteinExistence type="predicted"/>
<name>A0A2P7ZTX5_9PEZI</name>
<dbReference type="EMBL" id="NHZQ01000121">
    <property type="protein sequence ID" value="PSK51677.1"/>
    <property type="molecule type" value="Genomic_DNA"/>
</dbReference>
<comment type="subcellular location">
    <subcellularLocation>
        <location evidence="1">Nucleus</location>
    </subcellularLocation>
</comment>
<evidence type="ECO:0000256" key="2">
    <source>
        <dbReference type="ARBA" id="ARBA00022969"/>
    </source>
</evidence>